<sequence length="1267" mass="142474">MNKFIKRCWMPLAILIITAAVISSLFRALTPWAKQYKADVEQHLSTLLGEPVTIKTMETGWYWFEPVIKLNQVEILDGKKAVVKLNKLFVGINIFSSLWHWQIQPGVLFIDDLHLNLHQTEDGWQIEGIANQQKMTLDAETLKPILNWILAQQKIILKNFSAHVYFKDGTLIPLNDFDLSIANHSGHYRIKGGAYLGQATATNFELLADLYLNSAALNKASGHVFFSVQQLLPAQWQKFIPQTRFQLLGGKGDLQLWADVEKGKFANAQARLDFQHLAWADTQTEKDQLIQSLKANLAWSPIKNGGWQISGDHIGLRLSGTSWPENSFLVRYQDKQDYFIYVKNILLQSLFSASIAWPESMNTVLAMKPYGELHDTQIQFQQNEVHYVLTRFAKLGWLANDSRPGIENLSGVIHWQPTEGRLEIDGENASIVPKNQPPVTFSMVNAAFDWKELDQGLRVSMERFVLSHPNLLLSAQGVADEVSKESVGPLRLKAEFSANDAEQWLMYLPSKRLKPKLDVWLKNDIKRIHKATGELIVNGNMRDFPFDRQPGEFSIKSYLSGVDLIFARNWPITRDIEAYLNVEKRILEADIVHANLQDIIVDKGNLRVNDLGLDRETLLIHTKAETDSSKALSYVRSSPLNKKLSVLNMLQMKGPVDVDLQLEAPLYPENDDILALGDIAFHSNNVKVHHALDDVELKNLNGTLQFDQQSVLDSDLQATLLGNPVTLLIKSIRGPEPSTEVRLKGQTNISVLREKFNLPVFSLMQGSLWLESLLTLTDEPSDLDHLRIQTSLRGLSIDLPPPLGKTKEMKTPLVVDIDFNPQKAVRLRFNYNNNLSSDLFFTGPKGAFEFQKGKIIFGNTDFVGHEQQHGLQIAGTLPDFDMQQWLSIKEKIVQNTNNQGLPAVLSSIDIKLQLAKIFNQSYKNLSIKAMKLEKGGWSIHLNQEKIAANLRYQPKSNTLTGVFEKLHLEKNQQTNFTAEATVPKLKPADMPNLDLRIASFQLGGLNIGDVSLKAMTLKNRWQLDSCKIKSPFYELTARGNWSEKNKVNATQLQADLQITNLAKSLESWKVSPVVEADKGIVQFRGGWAGPIYDFSLTKLNGEMGISFKDGRITNLSPETEEKLGLGKLLSILSLQTIPRRLKLDFSDLSEDGYSFDEFKGNFSIANGVMTTQDSYIDGPVAYASMKGNLDIAKQYYDLDLKVNPHITASLPVVATIAGGPIAGIATWVASKLINQGMQKISGYTYKISGPWRQPVVQQVKIIKKRNV</sequence>
<evidence type="ECO:0000313" key="2">
    <source>
        <dbReference type="EMBL" id="WED43797.1"/>
    </source>
</evidence>
<organism evidence="2 3">
    <name type="scientific">Legionella cardiaca</name>
    <dbReference type="NCBI Taxonomy" id="1071983"/>
    <lineage>
        <taxon>Bacteria</taxon>
        <taxon>Pseudomonadati</taxon>
        <taxon>Pseudomonadota</taxon>
        <taxon>Gammaproteobacteria</taxon>
        <taxon>Legionellales</taxon>
        <taxon>Legionellaceae</taxon>
        <taxon>Legionella</taxon>
    </lineage>
</organism>
<name>A0ABY8AXB6_9GAMM</name>
<dbReference type="PANTHER" id="PTHR38690">
    <property type="entry name" value="PROTEASE-RELATED"/>
    <property type="match status" value="1"/>
</dbReference>
<dbReference type="InterPro" id="IPR025263">
    <property type="entry name" value="YhdP_central"/>
</dbReference>
<dbReference type="Pfam" id="PF13116">
    <property type="entry name" value="YhdP"/>
    <property type="match status" value="1"/>
</dbReference>
<keyword evidence="3" id="KW-1185">Reference proteome</keyword>
<evidence type="ECO:0000259" key="1">
    <source>
        <dbReference type="Pfam" id="PF13116"/>
    </source>
</evidence>
<gene>
    <name evidence="2" type="ORF">PXX05_03180</name>
</gene>
<dbReference type="InterPro" id="IPR011836">
    <property type="entry name" value="YhdP"/>
</dbReference>
<dbReference type="NCBIfam" id="TIGR02099">
    <property type="entry name" value="YhdP family protein"/>
    <property type="match status" value="1"/>
</dbReference>
<dbReference type="RefSeq" id="WP_275089611.1">
    <property type="nucleotide sequence ID" value="NZ_CP119078.1"/>
</dbReference>
<proteinExistence type="predicted"/>
<dbReference type="PANTHER" id="PTHR38690:SF1">
    <property type="entry name" value="PROTEASE"/>
    <property type="match status" value="1"/>
</dbReference>
<feature type="domain" description="YhdP central" evidence="1">
    <location>
        <begin position="1"/>
        <end position="1256"/>
    </location>
</feature>
<accession>A0ABY8AXB6</accession>
<reference evidence="2 3" key="1">
    <citation type="submission" date="2023-02" db="EMBL/GenBank/DDBJ databases">
        <title>Genome Sequence of L. cardiaca H63T.</title>
        <authorList>
            <person name="Lopez A.E."/>
            <person name="Cianciotto N.P."/>
        </authorList>
    </citation>
    <scope>NUCLEOTIDE SEQUENCE [LARGE SCALE GENOMIC DNA]</scope>
    <source>
        <strain evidence="2 3">H63</strain>
    </source>
</reference>
<dbReference type="EMBL" id="CP119078">
    <property type="protein sequence ID" value="WED43797.1"/>
    <property type="molecule type" value="Genomic_DNA"/>
</dbReference>
<dbReference type="Proteomes" id="UP001222087">
    <property type="component" value="Chromosome"/>
</dbReference>
<evidence type="ECO:0000313" key="3">
    <source>
        <dbReference type="Proteomes" id="UP001222087"/>
    </source>
</evidence>
<protein>
    <submittedName>
        <fullName evidence="2">YhdP family protein</fullName>
    </submittedName>
</protein>